<dbReference type="PANTHER" id="PTHR45626:SF12">
    <property type="entry name" value="DNA REPAIR PROTEIN RAD16"/>
    <property type="match status" value="1"/>
</dbReference>
<evidence type="ECO:0000313" key="6">
    <source>
        <dbReference type="Proteomes" id="UP001642484"/>
    </source>
</evidence>
<sequence length="191" mass="21333">MQKIKTSEFQSSTKIEALVQEIKKMESTDATSKALVFSQFTRFLELIEWRLKREGISAATVLGSMPIVSRNNIIVSFQTEPTLKVLLISLKAGGEGLNLQAADHIFLMDPWWNPAAEAQAIQRAHRIGQVRPVKALRLVAADTIEEKIIELQEKKQMVFDCTVGNSNQALQRLSAEDISFLFSLPGLFNCA</sequence>
<dbReference type="InterPro" id="IPR027417">
    <property type="entry name" value="P-loop_NTPase"/>
</dbReference>
<keyword evidence="2" id="KW-0378">Hydrolase</keyword>
<protein>
    <recommendedName>
        <fullName evidence="4">Helicase C-terminal domain-containing protein</fullName>
    </recommendedName>
</protein>
<dbReference type="InterPro" id="IPR049730">
    <property type="entry name" value="SNF2/RAD54-like_C"/>
</dbReference>
<dbReference type="InterPro" id="IPR050628">
    <property type="entry name" value="SNF2_RAD54_helicase_TF"/>
</dbReference>
<evidence type="ECO:0000313" key="5">
    <source>
        <dbReference type="EMBL" id="CAK9117521.1"/>
    </source>
</evidence>
<evidence type="ECO:0000259" key="4">
    <source>
        <dbReference type="PROSITE" id="PS51194"/>
    </source>
</evidence>
<dbReference type="PROSITE" id="PS51194">
    <property type="entry name" value="HELICASE_CTER"/>
    <property type="match status" value="1"/>
</dbReference>
<dbReference type="SUPFAM" id="SSF52540">
    <property type="entry name" value="P-loop containing nucleoside triphosphate hydrolases"/>
    <property type="match status" value="1"/>
</dbReference>
<proteinExistence type="predicted"/>
<dbReference type="Gene3D" id="3.40.50.300">
    <property type="entry name" value="P-loop containing nucleotide triphosphate hydrolases"/>
    <property type="match status" value="1"/>
</dbReference>
<gene>
    <name evidence="5" type="ORF">CCMP2556_LOCUS54836</name>
</gene>
<evidence type="ECO:0000256" key="3">
    <source>
        <dbReference type="ARBA" id="ARBA00022840"/>
    </source>
</evidence>
<dbReference type="InterPro" id="IPR001650">
    <property type="entry name" value="Helicase_C-like"/>
</dbReference>
<organism evidence="5 6">
    <name type="scientific">Durusdinium trenchii</name>
    <dbReference type="NCBI Taxonomy" id="1381693"/>
    <lineage>
        <taxon>Eukaryota</taxon>
        <taxon>Sar</taxon>
        <taxon>Alveolata</taxon>
        <taxon>Dinophyceae</taxon>
        <taxon>Suessiales</taxon>
        <taxon>Symbiodiniaceae</taxon>
        <taxon>Durusdinium</taxon>
    </lineage>
</organism>
<evidence type="ECO:0000256" key="1">
    <source>
        <dbReference type="ARBA" id="ARBA00022741"/>
    </source>
</evidence>
<evidence type="ECO:0000256" key="2">
    <source>
        <dbReference type="ARBA" id="ARBA00022801"/>
    </source>
</evidence>
<reference evidence="5 6" key="1">
    <citation type="submission" date="2024-02" db="EMBL/GenBank/DDBJ databases">
        <authorList>
            <person name="Chen Y."/>
            <person name="Shah S."/>
            <person name="Dougan E. K."/>
            <person name="Thang M."/>
            <person name="Chan C."/>
        </authorList>
    </citation>
    <scope>NUCLEOTIDE SEQUENCE [LARGE SCALE GENOMIC DNA]</scope>
</reference>
<dbReference type="SMART" id="SM00490">
    <property type="entry name" value="HELICc"/>
    <property type="match status" value="1"/>
</dbReference>
<keyword evidence="6" id="KW-1185">Reference proteome</keyword>
<keyword evidence="3" id="KW-0067">ATP-binding</keyword>
<dbReference type="Proteomes" id="UP001642484">
    <property type="component" value="Unassembled WGS sequence"/>
</dbReference>
<dbReference type="PANTHER" id="PTHR45626">
    <property type="entry name" value="TRANSCRIPTION TERMINATION FACTOR 2-RELATED"/>
    <property type="match status" value="1"/>
</dbReference>
<dbReference type="EMBL" id="CAXAMN010028728">
    <property type="protein sequence ID" value="CAK9117521.1"/>
    <property type="molecule type" value="Genomic_DNA"/>
</dbReference>
<accession>A0ABP0SYL5</accession>
<dbReference type="Pfam" id="PF00271">
    <property type="entry name" value="Helicase_C"/>
    <property type="match status" value="1"/>
</dbReference>
<name>A0ABP0SYL5_9DINO</name>
<dbReference type="CDD" id="cd18793">
    <property type="entry name" value="SF2_C_SNF"/>
    <property type="match status" value="1"/>
</dbReference>
<comment type="caution">
    <text evidence="5">The sequence shown here is derived from an EMBL/GenBank/DDBJ whole genome shotgun (WGS) entry which is preliminary data.</text>
</comment>
<feature type="domain" description="Helicase C-terminal" evidence="4">
    <location>
        <begin position="14"/>
        <end position="174"/>
    </location>
</feature>
<keyword evidence="1" id="KW-0547">Nucleotide-binding</keyword>